<accession>A0A645GTT9</accession>
<proteinExistence type="predicted"/>
<reference evidence="1" key="1">
    <citation type="submission" date="2019-08" db="EMBL/GenBank/DDBJ databases">
        <authorList>
            <person name="Kucharzyk K."/>
            <person name="Murdoch R.W."/>
            <person name="Higgins S."/>
            <person name="Loffler F."/>
        </authorList>
    </citation>
    <scope>NUCLEOTIDE SEQUENCE</scope>
</reference>
<evidence type="ECO:0000313" key="1">
    <source>
        <dbReference type="EMBL" id="MPN30271.1"/>
    </source>
</evidence>
<dbReference type="AlphaFoldDB" id="A0A645GTT9"/>
<comment type="caution">
    <text evidence="1">The sequence shown here is derived from an EMBL/GenBank/DDBJ whole genome shotgun (WGS) entry which is preliminary data.</text>
</comment>
<name>A0A645GTT9_9ZZZZ</name>
<gene>
    <name evidence="1" type="ORF">SDC9_177734</name>
</gene>
<organism evidence="1">
    <name type="scientific">bioreactor metagenome</name>
    <dbReference type="NCBI Taxonomy" id="1076179"/>
    <lineage>
        <taxon>unclassified sequences</taxon>
        <taxon>metagenomes</taxon>
        <taxon>ecological metagenomes</taxon>
    </lineage>
</organism>
<sequence length="144" mass="16829">MNSFSKNNLPSLGIIKDIIRIIALKKTNRMDNSKCWAKNMCCNIKEQNKSKACEFFKMIYEIGIMYFVKFIADDHNQINNIIVNDLHSRLTIKEKSVLSKNFYWNNTLNSLSKSDIVKYQSSMLLMNYYNFSRGGIENELINCC</sequence>
<dbReference type="EMBL" id="VSSQ01081325">
    <property type="protein sequence ID" value="MPN30271.1"/>
    <property type="molecule type" value="Genomic_DNA"/>
</dbReference>
<protein>
    <submittedName>
        <fullName evidence="1">Uncharacterized protein</fullName>
    </submittedName>
</protein>